<proteinExistence type="predicted"/>
<dbReference type="Proteomes" id="UP001185659">
    <property type="component" value="Unassembled WGS sequence"/>
</dbReference>
<accession>A0ABU4AJ74</accession>
<dbReference type="RefSeq" id="WP_317560968.1">
    <property type="nucleotide sequence ID" value="NZ_JAWLIP010000003.1"/>
</dbReference>
<dbReference type="EMBL" id="JAWLIP010000003">
    <property type="protein sequence ID" value="MDV6226279.1"/>
    <property type="molecule type" value="Genomic_DNA"/>
</dbReference>
<name>A0ABU4AJ74_9HYPH</name>
<comment type="caution">
    <text evidence="1">The sequence shown here is derived from an EMBL/GenBank/DDBJ whole genome shotgun (WGS) entry which is preliminary data.</text>
</comment>
<organism evidence="1 2">
    <name type="scientific">Nitratireductor aquimarinus</name>
    <dbReference type="NCBI Taxonomy" id="889300"/>
    <lineage>
        <taxon>Bacteria</taxon>
        <taxon>Pseudomonadati</taxon>
        <taxon>Pseudomonadota</taxon>
        <taxon>Alphaproteobacteria</taxon>
        <taxon>Hyphomicrobiales</taxon>
        <taxon>Phyllobacteriaceae</taxon>
        <taxon>Nitratireductor</taxon>
    </lineage>
</organism>
<gene>
    <name evidence="1" type="ORF">R2G56_08275</name>
</gene>
<evidence type="ECO:0000313" key="1">
    <source>
        <dbReference type="EMBL" id="MDV6226279.1"/>
    </source>
</evidence>
<evidence type="ECO:0000313" key="2">
    <source>
        <dbReference type="Proteomes" id="UP001185659"/>
    </source>
</evidence>
<protein>
    <submittedName>
        <fullName evidence="1">Uncharacterized protein</fullName>
    </submittedName>
</protein>
<reference evidence="1 2" key="1">
    <citation type="submission" date="2023-10" db="EMBL/GenBank/DDBJ databases">
        <authorList>
            <person name="Venkata Ramana C."/>
            <person name="Sasikala C."/>
            <person name="Dhurka M."/>
        </authorList>
    </citation>
    <scope>NUCLEOTIDE SEQUENCE [LARGE SCALE GENOMIC DNA]</scope>
    <source>
        <strain evidence="1 2">KCTC 32151</strain>
    </source>
</reference>
<sequence length="151" mass="16877">MPDRVLLDASGVRVSKLGYDVKTATEGQLLFNSRWSAMKRLLFGQFDIAVPGAGDFPTNHTVLYGKSFTYRPLVFSIVHGFNNSVGLSGGIPRHHIGTAAYFAFYNPSPPIRYVVNVRNDRFTVEINSSFSENGVWTRARVYYAIWDHGLG</sequence>
<keyword evidence="2" id="KW-1185">Reference proteome</keyword>